<dbReference type="InterPro" id="IPR009057">
    <property type="entry name" value="Homeodomain-like_sf"/>
</dbReference>
<dbReference type="Proteomes" id="UP000027129">
    <property type="component" value="Unassembled WGS sequence"/>
</dbReference>
<name>A0ABR4RQH6_9LACO</name>
<gene>
    <name evidence="1" type="ORF">Lani381_0624</name>
</gene>
<dbReference type="Gene3D" id="1.10.357.10">
    <property type="entry name" value="Tetracycline Repressor, domain 2"/>
    <property type="match status" value="1"/>
</dbReference>
<protein>
    <submittedName>
        <fullName evidence="1">Transcriptional repressor BetI, betI</fullName>
    </submittedName>
</protein>
<evidence type="ECO:0000313" key="1">
    <source>
        <dbReference type="EMBL" id="KDA46213.1"/>
    </source>
</evidence>
<keyword evidence="2" id="KW-1185">Reference proteome</keyword>
<accession>A0ABR4RQH6</accession>
<organism evidence="1 2">
    <name type="scientific">Ligilactobacillus animalis</name>
    <dbReference type="NCBI Taxonomy" id="1605"/>
    <lineage>
        <taxon>Bacteria</taxon>
        <taxon>Bacillati</taxon>
        <taxon>Bacillota</taxon>
        <taxon>Bacilli</taxon>
        <taxon>Lactobacillales</taxon>
        <taxon>Lactobacillaceae</taxon>
        <taxon>Ligilactobacillus</taxon>
    </lineage>
</organism>
<comment type="caution">
    <text evidence="1">The sequence shown here is derived from an EMBL/GenBank/DDBJ whole genome shotgun (WGS) entry which is preliminary data.</text>
</comment>
<sequence length="125" mass="14967">MRETREMIINAVMRLALQNKQRSHLTLTEIANEAGISRQAIYQKHFNSVDEIFDYIHATIDEQILQVFQQKVLCLPPTELYHGIAVHILPLIYHQREWLRVLYSTNIDLKWRHYLYERPVSPRNI</sequence>
<dbReference type="RefSeq" id="WP_052006343.1">
    <property type="nucleotide sequence ID" value="NZ_CP173167.1"/>
</dbReference>
<evidence type="ECO:0000313" key="2">
    <source>
        <dbReference type="Proteomes" id="UP000027129"/>
    </source>
</evidence>
<dbReference type="SUPFAM" id="SSF46689">
    <property type="entry name" value="Homeodomain-like"/>
    <property type="match status" value="1"/>
</dbReference>
<proteinExistence type="predicted"/>
<reference evidence="1 2" key="1">
    <citation type="submission" date="2014-04" db="EMBL/GenBank/DDBJ databases">
        <title>Draft Genome Sequence of Lactobacillus animalis 381-IL-28.</title>
        <authorList>
            <person name="Sturino J.M."/>
            <person name="Rajendran M."/>
            <person name="Altermann E."/>
        </authorList>
    </citation>
    <scope>NUCLEOTIDE SEQUENCE [LARGE SCALE GENOMIC DNA]</scope>
    <source>
        <strain evidence="1 2">381-IL-28</strain>
    </source>
</reference>
<dbReference type="EMBL" id="JMHU01000006">
    <property type="protein sequence ID" value="KDA46213.1"/>
    <property type="molecule type" value="Genomic_DNA"/>
</dbReference>